<dbReference type="AlphaFoldDB" id="A0A0P0RLH7"/>
<dbReference type="GeneID" id="69973204"/>
<gene>
    <name evidence="3" type="ORF">K788_0006267</name>
</gene>
<sequence>MQNILAGYDGSPSARHAVAFAVDLAKRFDARLHVLVVARAPDWGAIELERKEMVDYELRHANEVLDDIRAKLTSSNDRAEFDLVIGQPAKEIVLYAEQHNIDHLVVGHRGHTPFDRWLIGSVARQVLAYAPCAVTIVRDPASMKKHAAKSAQHAADEAPFV</sequence>
<dbReference type="InterPro" id="IPR014729">
    <property type="entry name" value="Rossmann-like_a/b/a_fold"/>
</dbReference>
<proteinExistence type="inferred from homology"/>
<reference evidence="3 4" key="1">
    <citation type="journal article" date="2014" name="Genome Announc.">
        <title>Draft Genome Sequence of the Haloacid-Degrading Burkholderia caribensis Strain MBA4.</title>
        <authorList>
            <person name="Pan Y."/>
            <person name="Kong K.F."/>
            <person name="Tsang J.S."/>
        </authorList>
    </citation>
    <scope>NUCLEOTIDE SEQUENCE [LARGE SCALE GENOMIC DNA]</scope>
    <source>
        <strain evidence="3 4">MBA4</strain>
        <plasmid evidence="4">Plasmid</plasmid>
    </source>
</reference>
<dbReference type="KEGG" id="bcai:K788_0006267"/>
<feature type="domain" description="UspA" evidence="2">
    <location>
        <begin position="1"/>
        <end position="138"/>
    </location>
</feature>
<keyword evidence="3" id="KW-0614">Plasmid</keyword>
<dbReference type="CDD" id="cd00293">
    <property type="entry name" value="USP-like"/>
    <property type="match status" value="1"/>
</dbReference>
<protein>
    <submittedName>
        <fullName evidence="3">Universal stress protein family</fullName>
    </submittedName>
</protein>
<dbReference type="PANTHER" id="PTHR46268:SF6">
    <property type="entry name" value="UNIVERSAL STRESS PROTEIN UP12"/>
    <property type="match status" value="1"/>
</dbReference>
<evidence type="ECO:0000259" key="2">
    <source>
        <dbReference type="Pfam" id="PF00582"/>
    </source>
</evidence>
<comment type="similarity">
    <text evidence="1">Belongs to the universal stress protein A family.</text>
</comment>
<organism evidence="3 4">
    <name type="scientific">Paraburkholderia caribensis MBA4</name>
    <dbReference type="NCBI Taxonomy" id="1323664"/>
    <lineage>
        <taxon>Bacteria</taxon>
        <taxon>Pseudomonadati</taxon>
        <taxon>Pseudomonadota</taxon>
        <taxon>Betaproteobacteria</taxon>
        <taxon>Burkholderiales</taxon>
        <taxon>Burkholderiaceae</taxon>
        <taxon>Paraburkholderia</taxon>
    </lineage>
</organism>
<accession>A0A0P0RLH7</accession>
<name>A0A0P0RLH7_9BURK</name>
<geneLocation type="plasmid" evidence="4"/>
<dbReference type="SUPFAM" id="SSF52402">
    <property type="entry name" value="Adenine nucleotide alpha hydrolases-like"/>
    <property type="match status" value="1"/>
</dbReference>
<evidence type="ECO:0000313" key="4">
    <source>
        <dbReference type="Proteomes" id="UP000019146"/>
    </source>
</evidence>
<dbReference type="Proteomes" id="UP000019146">
    <property type="component" value="Plasmid unnamed"/>
</dbReference>
<dbReference type="InterPro" id="IPR006016">
    <property type="entry name" value="UspA"/>
</dbReference>
<dbReference type="EMBL" id="CP012748">
    <property type="protein sequence ID" value="ALL69657.1"/>
    <property type="molecule type" value="Genomic_DNA"/>
</dbReference>
<dbReference type="InterPro" id="IPR006015">
    <property type="entry name" value="Universal_stress_UspA"/>
</dbReference>
<dbReference type="Pfam" id="PF00582">
    <property type="entry name" value="Usp"/>
    <property type="match status" value="1"/>
</dbReference>
<dbReference type="RefSeq" id="WP_035995580.1">
    <property type="nucleotide sequence ID" value="NZ_CP012748.1"/>
</dbReference>
<evidence type="ECO:0000313" key="3">
    <source>
        <dbReference type="EMBL" id="ALL69657.1"/>
    </source>
</evidence>
<dbReference type="PANTHER" id="PTHR46268">
    <property type="entry name" value="STRESS RESPONSE PROTEIN NHAX"/>
    <property type="match status" value="1"/>
</dbReference>
<evidence type="ECO:0000256" key="1">
    <source>
        <dbReference type="ARBA" id="ARBA00008791"/>
    </source>
</evidence>
<dbReference type="Gene3D" id="3.40.50.620">
    <property type="entry name" value="HUPs"/>
    <property type="match status" value="1"/>
</dbReference>
<dbReference type="PRINTS" id="PR01438">
    <property type="entry name" value="UNVRSLSTRESS"/>
</dbReference>